<comment type="caution">
    <text evidence="1">The sequence shown here is derived from an EMBL/GenBank/DDBJ whole genome shotgun (WGS) entry which is preliminary data.</text>
</comment>
<gene>
    <name evidence="2" type="ORF">CXT95_02085</name>
    <name evidence="1" type="ORF">CXU09_03655</name>
</gene>
<evidence type="ECO:0000313" key="1">
    <source>
        <dbReference type="EMBL" id="PNC56693.1"/>
    </source>
</evidence>
<evidence type="ECO:0000313" key="2">
    <source>
        <dbReference type="EMBL" id="PND05221.1"/>
    </source>
</evidence>
<dbReference type="RefSeq" id="WP_042447518.1">
    <property type="nucleotide sequence ID" value="NZ_BAABSF010000011.1"/>
</dbReference>
<reference evidence="3 4" key="1">
    <citation type="journal article" date="2017" name="BMC Genomics">
        <title>Genome sequencing of 39 Akkermansia muciniphila isolates reveals its population structure, genomic and functional diverisity, and global distribution in mammalian gut microbiotas.</title>
        <authorList>
            <person name="Guo X."/>
            <person name="Li S."/>
            <person name="Zhang J."/>
            <person name="Wu F."/>
            <person name="Li X."/>
            <person name="Wu D."/>
            <person name="Zhang M."/>
            <person name="Ou Z."/>
            <person name="Jie Z."/>
            <person name="Yan Q."/>
            <person name="Li P."/>
            <person name="Yi J."/>
            <person name="Peng Y."/>
        </authorList>
    </citation>
    <scope>NUCLEOTIDE SEQUENCE [LARGE SCALE GENOMIC DNA]</scope>
    <source>
        <strain evidence="2 4">GP28</strain>
        <strain evidence="1 3">GP43</strain>
    </source>
</reference>
<accession>A0A2N8I0N3</accession>
<organism evidence="1 3">
    <name type="scientific">Akkermansia muciniphila</name>
    <dbReference type="NCBI Taxonomy" id="239935"/>
    <lineage>
        <taxon>Bacteria</taxon>
        <taxon>Pseudomonadati</taxon>
        <taxon>Verrucomicrobiota</taxon>
        <taxon>Verrucomicrobiia</taxon>
        <taxon>Verrucomicrobiales</taxon>
        <taxon>Akkermansiaceae</taxon>
        <taxon>Akkermansia</taxon>
    </lineage>
</organism>
<dbReference type="AlphaFoldDB" id="A0A2N8I0N3"/>
<proteinExistence type="predicted"/>
<dbReference type="Proteomes" id="UP000236075">
    <property type="component" value="Unassembled WGS sequence"/>
</dbReference>
<evidence type="ECO:0000313" key="4">
    <source>
        <dbReference type="Proteomes" id="UP000236075"/>
    </source>
</evidence>
<dbReference type="Proteomes" id="UP000235914">
    <property type="component" value="Unassembled WGS sequence"/>
</dbReference>
<dbReference type="EMBL" id="PJKN01000002">
    <property type="protein sequence ID" value="PNC56693.1"/>
    <property type="molecule type" value="Genomic_DNA"/>
</dbReference>
<evidence type="ECO:0000313" key="3">
    <source>
        <dbReference type="Proteomes" id="UP000235914"/>
    </source>
</evidence>
<name>A0A2N8I0N3_9BACT</name>
<dbReference type="EMBL" id="PJLB01000004">
    <property type="protein sequence ID" value="PND05221.1"/>
    <property type="molecule type" value="Genomic_DNA"/>
</dbReference>
<sequence>MVPVTVRDDARLLHRCFFIVQEVIEMARFIRPEIQQADVAVTPSRAETCVPGLLMETFRMGALVRPSLPFFVTTLSENNNVERSIRA</sequence>
<protein>
    <submittedName>
        <fullName evidence="1">Uncharacterized protein</fullName>
    </submittedName>
</protein>